<keyword evidence="8" id="KW-1185">Reference proteome</keyword>
<keyword evidence="5 6" id="KW-0472">Membrane</keyword>
<evidence type="ECO:0000256" key="2">
    <source>
        <dbReference type="ARBA" id="ARBA00022475"/>
    </source>
</evidence>
<keyword evidence="3 6" id="KW-0812">Transmembrane</keyword>
<evidence type="ECO:0000313" key="8">
    <source>
        <dbReference type="Proteomes" id="UP000078541"/>
    </source>
</evidence>
<dbReference type="InterPro" id="IPR013604">
    <property type="entry name" value="7TM_chemorcpt"/>
</dbReference>
<evidence type="ECO:0000256" key="3">
    <source>
        <dbReference type="ARBA" id="ARBA00022692"/>
    </source>
</evidence>
<sequence>MTKTIQTALAPLFIIGSFCGLGLFEYPLGQPRLYFTYLYFLITSTLFTYFFYYLIYNSYTPYLYNLYMSWPNVIIMITAIVSMVVGIFRFTVRIFKDTPNLHVHLQMCLISRELNKVFNIQMSLQMTSYFAFIIELCRQVYTIYINKNIIFGQLLNNLFVYIWGIVYSIMIVTLNHICQTIYYKANETIAILYKLSNNNLDEDLREQTLQFILQIKQREIKFGMGVFNFGYDFVRRVRFTVTI</sequence>
<protein>
    <recommendedName>
        <fullName evidence="9">Gustatory receptor</fullName>
    </recommendedName>
</protein>
<dbReference type="GO" id="GO:0005886">
    <property type="term" value="C:plasma membrane"/>
    <property type="evidence" value="ECO:0007669"/>
    <property type="project" value="UniProtKB-SubCell"/>
</dbReference>
<evidence type="ECO:0000256" key="1">
    <source>
        <dbReference type="ARBA" id="ARBA00004651"/>
    </source>
</evidence>
<reference evidence="7 8" key="1">
    <citation type="submission" date="2016-03" db="EMBL/GenBank/DDBJ databases">
        <title>Trachymyrmex septentrionalis WGS genome.</title>
        <authorList>
            <person name="Nygaard S."/>
            <person name="Hu H."/>
            <person name="Boomsma J."/>
            <person name="Zhang G."/>
        </authorList>
    </citation>
    <scope>NUCLEOTIDE SEQUENCE [LARGE SCALE GENOMIC DNA]</scope>
    <source>
        <strain evidence="7">Tsep2-gDNA-1</strain>
        <tissue evidence="7">Whole body</tissue>
    </source>
</reference>
<dbReference type="Pfam" id="PF08395">
    <property type="entry name" value="7tm_7"/>
    <property type="match status" value="1"/>
</dbReference>
<evidence type="ECO:0000256" key="6">
    <source>
        <dbReference type="SAM" id="Phobius"/>
    </source>
</evidence>
<feature type="transmembrane region" description="Helical" evidence="6">
    <location>
        <begin position="6"/>
        <end position="24"/>
    </location>
</feature>
<dbReference type="EMBL" id="KQ981986">
    <property type="protein sequence ID" value="KYN31220.1"/>
    <property type="molecule type" value="Genomic_DNA"/>
</dbReference>
<dbReference type="Proteomes" id="UP000078541">
    <property type="component" value="Unassembled WGS sequence"/>
</dbReference>
<evidence type="ECO:0000256" key="5">
    <source>
        <dbReference type="ARBA" id="ARBA00023136"/>
    </source>
</evidence>
<name>A0A195ESJ6_9HYME</name>
<feature type="transmembrane region" description="Helical" evidence="6">
    <location>
        <begin position="67"/>
        <end position="88"/>
    </location>
</feature>
<evidence type="ECO:0000313" key="7">
    <source>
        <dbReference type="EMBL" id="KYN31220.1"/>
    </source>
</evidence>
<feature type="transmembrane region" description="Helical" evidence="6">
    <location>
        <begin position="158"/>
        <end position="178"/>
    </location>
</feature>
<gene>
    <name evidence="7" type="ORF">ALC56_14488</name>
</gene>
<organism evidence="7 8">
    <name type="scientific">Trachymyrmex septentrionalis</name>
    <dbReference type="NCBI Taxonomy" id="34720"/>
    <lineage>
        <taxon>Eukaryota</taxon>
        <taxon>Metazoa</taxon>
        <taxon>Ecdysozoa</taxon>
        <taxon>Arthropoda</taxon>
        <taxon>Hexapoda</taxon>
        <taxon>Insecta</taxon>
        <taxon>Pterygota</taxon>
        <taxon>Neoptera</taxon>
        <taxon>Endopterygota</taxon>
        <taxon>Hymenoptera</taxon>
        <taxon>Apocrita</taxon>
        <taxon>Aculeata</taxon>
        <taxon>Formicoidea</taxon>
        <taxon>Formicidae</taxon>
        <taxon>Myrmicinae</taxon>
        <taxon>Trachymyrmex</taxon>
    </lineage>
</organism>
<proteinExistence type="predicted"/>
<comment type="subcellular location">
    <subcellularLocation>
        <location evidence="1">Cell membrane</location>
        <topology evidence="1">Multi-pass membrane protein</topology>
    </subcellularLocation>
</comment>
<accession>A0A195ESJ6</accession>
<keyword evidence="2" id="KW-1003">Cell membrane</keyword>
<feature type="transmembrane region" description="Helical" evidence="6">
    <location>
        <begin position="36"/>
        <end position="55"/>
    </location>
</feature>
<evidence type="ECO:0000256" key="4">
    <source>
        <dbReference type="ARBA" id="ARBA00022989"/>
    </source>
</evidence>
<dbReference type="AlphaFoldDB" id="A0A195ESJ6"/>
<keyword evidence="4 6" id="KW-1133">Transmembrane helix</keyword>
<dbReference type="GO" id="GO:0050909">
    <property type="term" value="P:sensory perception of taste"/>
    <property type="evidence" value="ECO:0007669"/>
    <property type="project" value="InterPro"/>
</dbReference>
<evidence type="ECO:0008006" key="9">
    <source>
        <dbReference type="Google" id="ProtNLM"/>
    </source>
</evidence>